<dbReference type="PANTHER" id="PTHR33933">
    <property type="entry name" value="NUCLEOTIDYLTRANSFERASE"/>
    <property type="match status" value="1"/>
</dbReference>
<dbReference type="InterPro" id="IPR052548">
    <property type="entry name" value="Type_VII_TA_antitoxin"/>
</dbReference>
<dbReference type="EMBL" id="BATA01000031">
    <property type="protein sequence ID" value="GAD52683.1"/>
    <property type="molecule type" value="Genomic_DNA"/>
</dbReference>
<feature type="domain" description="Polymerase nucleotidyl transferase" evidence="2">
    <location>
        <begin position="29"/>
        <end position="102"/>
    </location>
</feature>
<dbReference type="AlphaFoldDB" id="U3AD29"/>
<dbReference type="GO" id="GO:0016779">
    <property type="term" value="F:nucleotidyltransferase activity"/>
    <property type="evidence" value="ECO:0007669"/>
    <property type="project" value="InterPro"/>
</dbReference>
<dbReference type="Gene3D" id="3.30.460.10">
    <property type="entry name" value="Beta Polymerase, domain 2"/>
    <property type="match status" value="1"/>
</dbReference>
<dbReference type="InterPro" id="IPR043519">
    <property type="entry name" value="NT_sf"/>
</dbReference>
<feature type="region of interest" description="Disordered" evidence="1">
    <location>
        <begin position="1"/>
        <end position="23"/>
    </location>
</feature>
<evidence type="ECO:0000259" key="2">
    <source>
        <dbReference type="Pfam" id="PF01909"/>
    </source>
</evidence>
<gene>
    <name evidence="3" type="ORF">MBEHAL_1443</name>
</gene>
<evidence type="ECO:0000256" key="1">
    <source>
        <dbReference type="SAM" id="MobiDB-lite"/>
    </source>
</evidence>
<accession>U3AD29</accession>
<sequence>MTTEYVTRRMSETADEALSDGAHETAASTFVERARSRHGDDVAELYVFGSTVRSEASGRSSDVDVLVVLRDDVEHDAVADSLRDIAYDVMLEYGPLVELHILSESTFERYRDEGNPFVRNVVAEGRAYA</sequence>
<comment type="caution">
    <text evidence="3">The sequence shown here is derived from an EMBL/GenBank/DDBJ whole genome shotgun (WGS) entry which is preliminary data.</text>
</comment>
<organism evidence="3 4">
    <name type="scientific">Halarchaeum acidiphilum MH1-52-1</name>
    <dbReference type="NCBI Taxonomy" id="1261545"/>
    <lineage>
        <taxon>Archaea</taxon>
        <taxon>Methanobacteriati</taxon>
        <taxon>Methanobacteriota</taxon>
        <taxon>Stenosarchaea group</taxon>
        <taxon>Halobacteria</taxon>
        <taxon>Halobacteriales</taxon>
        <taxon>Halobacteriaceae</taxon>
    </lineage>
</organism>
<feature type="compositionally biased region" description="Basic and acidic residues" evidence="1">
    <location>
        <begin position="1"/>
        <end position="12"/>
    </location>
</feature>
<reference evidence="3 4" key="1">
    <citation type="submission" date="2013-09" db="EMBL/GenBank/DDBJ databases">
        <title>Whole genome sequencing of Halarchaeum acidiphilum strain MH1-52-1.</title>
        <authorList>
            <person name="Shimane Y."/>
            <person name="Minegishi H."/>
            <person name="Nishi S."/>
            <person name="Echigo A."/>
            <person name="Shuto A."/>
            <person name="Konishi M."/>
            <person name="Ito T."/>
            <person name="Ohkuma M."/>
            <person name="Ohta Y."/>
            <person name="Nagano Y."/>
            <person name="Tsubouchi T."/>
            <person name="Mori K."/>
            <person name="Usui K."/>
            <person name="Kamekura M."/>
            <person name="Usami R."/>
            <person name="Takaki Y."/>
            <person name="Hatada Y."/>
        </authorList>
    </citation>
    <scope>NUCLEOTIDE SEQUENCE [LARGE SCALE GENOMIC DNA]</scope>
    <source>
        <strain evidence="3 4">JCM 16109</strain>
    </source>
</reference>
<proteinExistence type="predicted"/>
<dbReference type="SUPFAM" id="SSF81301">
    <property type="entry name" value="Nucleotidyltransferase"/>
    <property type="match status" value="1"/>
</dbReference>
<dbReference type="PANTHER" id="PTHR33933:SF1">
    <property type="entry name" value="PROTEIN ADENYLYLTRANSFERASE MNTA-RELATED"/>
    <property type="match status" value="1"/>
</dbReference>
<evidence type="ECO:0000313" key="3">
    <source>
        <dbReference type="EMBL" id="GAD52683.1"/>
    </source>
</evidence>
<dbReference type="Proteomes" id="UP000016986">
    <property type="component" value="Unassembled WGS sequence"/>
</dbReference>
<protein>
    <recommendedName>
        <fullName evidence="2">Polymerase nucleotidyl transferase domain-containing protein</fullName>
    </recommendedName>
</protein>
<dbReference type="eggNOG" id="arCOG01201">
    <property type="taxonomic scope" value="Archaea"/>
</dbReference>
<dbReference type="InterPro" id="IPR002934">
    <property type="entry name" value="Polymerase_NTP_transf_dom"/>
</dbReference>
<keyword evidence="4" id="KW-1185">Reference proteome</keyword>
<dbReference type="Pfam" id="PF01909">
    <property type="entry name" value="NTP_transf_2"/>
    <property type="match status" value="1"/>
</dbReference>
<evidence type="ECO:0000313" key="4">
    <source>
        <dbReference type="Proteomes" id="UP000016986"/>
    </source>
</evidence>
<name>U3AD29_9EURY</name>
<dbReference type="CDD" id="cd05403">
    <property type="entry name" value="NT_KNTase_like"/>
    <property type="match status" value="1"/>
</dbReference>